<dbReference type="EMBL" id="BMWW01000007">
    <property type="protein sequence ID" value="GGZ00745.1"/>
    <property type="molecule type" value="Genomic_DNA"/>
</dbReference>
<evidence type="ECO:0000313" key="2">
    <source>
        <dbReference type="EMBL" id="QBQ35308.1"/>
    </source>
</evidence>
<dbReference type="Proteomes" id="UP000619512">
    <property type="component" value="Unassembled WGS sequence"/>
</dbReference>
<reference evidence="1" key="3">
    <citation type="submission" date="2022-12" db="EMBL/GenBank/DDBJ databases">
        <authorList>
            <person name="Sun Q."/>
            <person name="Kim S."/>
        </authorList>
    </citation>
    <scope>NUCLEOTIDE SEQUENCE</scope>
    <source>
        <strain evidence="1">KCTC 12344</strain>
    </source>
</reference>
<proteinExistence type="predicted"/>
<reference evidence="1" key="1">
    <citation type="journal article" date="2014" name="Int. J. Syst. Evol. Microbiol.">
        <title>Complete genome sequence of Corynebacterium casei LMG S-19264T (=DSM 44701T), isolated from a smear-ripened cheese.</title>
        <authorList>
            <consortium name="US DOE Joint Genome Institute (JGI-PGF)"/>
            <person name="Walter F."/>
            <person name="Albersmeier A."/>
            <person name="Kalinowski J."/>
            <person name="Ruckert C."/>
        </authorList>
    </citation>
    <scope>NUCLEOTIDE SEQUENCE</scope>
    <source>
        <strain evidence="1">KCTC 12344</strain>
    </source>
</reference>
<gene>
    <name evidence="2" type="ORF">E1742_03355</name>
    <name evidence="1" type="ORF">GCM10007388_37830</name>
</gene>
<dbReference type="OrthoDB" id="262743at2"/>
<dbReference type="Proteomes" id="UP000294359">
    <property type="component" value="Chromosome"/>
</dbReference>
<organism evidence="1 4">
    <name type="scientific">Pseudoduganella plicata</name>
    <dbReference type="NCBI Taxonomy" id="321984"/>
    <lineage>
        <taxon>Bacteria</taxon>
        <taxon>Pseudomonadati</taxon>
        <taxon>Pseudomonadota</taxon>
        <taxon>Betaproteobacteria</taxon>
        <taxon>Burkholderiales</taxon>
        <taxon>Oxalobacteraceae</taxon>
        <taxon>Telluria group</taxon>
        <taxon>Pseudoduganella</taxon>
    </lineage>
</organism>
<name>A0A4V1ATD7_9BURK</name>
<evidence type="ECO:0008006" key="5">
    <source>
        <dbReference type="Google" id="ProtNLM"/>
    </source>
</evidence>
<keyword evidence="3" id="KW-1185">Reference proteome</keyword>
<protein>
    <recommendedName>
        <fullName evidence="5">DUF2285 domain-containing protein</fullName>
    </recommendedName>
</protein>
<accession>A0A4V1ATD7</accession>
<evidence type="ECO:0000313" key="4">
    <source>
        <dbReference type="Proteomes" id="UP000619512"/>
    </source>
</evidence>
<reference evidence="2 3" key="2">
    <citation type="submission" date="2019-03" db="EMBL/GenBank/DDBJ databases">
        <title>Draft Genome Sequences of Six Type Strains of the Genus Massilia.</title>
        <authorList>
            <person name="Miess H."/>
            <person name="Frediansyhah A."/>
            <person name="Gross H."/>
        </authorList>
    </citation>
    <scope>NUCLEOTIDE SEQUENCE [LARGE SCALE GENOMIC DNA]</scope>
    <source>
        <strain evidence="2 3">DSM 17505</strain>
    </source>
</reference>
<dbReference type="RefSeq" id="WP_134383547.1">
    <property type="nucleotide sequence ID" value="NZ_BMWW01000007.1"/>
</dbReference>
<sequence>MQIAVIAWGSLLWKPGPLKLSSGWHPDGPLLPLEFVRNSEDTPELAIALCEGAPPCPTYWAYLDAHDLPAARTMLREREKIDPARPDWIGTVPAPDGAQSPVAGRIEAWRLARRIDAVLWTALPARSRGCEGRVPGAQEVLDWLAGLAGDERAAAEHYIRRTPAHIDTRYRRLVEAALGWRPLREAHVTRMA</sequence>
<evidence type="ECO:0000313" key="1">
    <source>
        <dbReference type="EMBL" id="GGZ00745.1"/>
    </source>
</evidence>
<dbReference type="EMBL" id="CP038026">
    <property type="protein sequence ID" value="QBQ35308.1"/>
    <property type="molecule type" value="Genomic_DNA"/>
</dbReference>
<evidence type="ECO:0000313" key="3">
    <source>
        <dbReference type="Proteomes" id="UP000294359"/>
    </source>
</evidence>
<dbReference type="AlphaFoldDB" id="A0A4V1ATD7"/>